<reference evidence="9" key="1">
    <citation type="journal article" date="2013" name="Proc. Natl. Acad. Sci. U.S.A.">
        <title>Improving the coverage of the cyanobacterial phylum using diversity-driven genome sequencing.</title>
        <authorList>
            <person name="Shih P.M."/>
            <person name="Wu D."/>
            <person name="Latifi A."/>
            <person name="Axen S.D."/>
            <person name="Fewer D.P."/>
            <person name="Talla E."/>
            <person name="Calteau A."/>
            <person name="Cai F."/>
            <person name="Tandeau de Marsac N."/>
            <person name="Rippka R."/>
            <person name="Herdman M."/>
            <person name="Sivonen K."/>
            <person name="Coursin T."/>
            <person name="Laurent T."/>
            <person name="Goodwin L."/>
            <person name="Nolan M."/>
            <person name="Davenport K.W."/>
            <person name="Han C.S."/>
            <person name="Rubin E.M."/>
            <person name="Eisen J.A."/>
            <person name="Woyke T."/>
            <person name="Gugger M."/>
            <person name="Kerfeld C.A."/>
        </authorList>
    </citation>
    <scope>NUCLEOTIDE SEQUENCE [LARGE SCALE GENOMIC DNA]</scope>
    <source>
        <strain evidence="9">ATCC 29371 / PCC 7437</strain>
    </source>
</reference>
<keyword evidence="4" id="KW-0233">DNA recombination</keyword>
<evidence type="ECO:0000256" key="3">
    <source>
        <dbReference type="ARBA" id="ARBA00023125"/>
    </source>
</evidence>
<gene>
    <name evidence="8" type="ordered locus">Sta7437_0256</name>
</gene>
<dbReference type="PATRIC" id="fig|111780.3.peg.266"/>
<keyword evidence="3" id="KW-0238">DNA-binding</keyword>
<dbReference type="STRING" id="111780.Sta7437_0256"/>
<evidence type="ECO:0000259" key="7">
    <source>
        <dbReference type="Pfam" id="PF07282"/>
    </source>
</evidence>
<feature type="domain" description="Probable transposase IS891/IS1136/IS1341" evidence="6">
    <location>
        <begin position="185"/>
        <end position="287"/>
    </location>
</feature>
<dbReference type="InterPro" id="IPR010095">
    <property type="entry name" value="Cas12f1-like_TNB"/>
</dbReference>
<dbReference type="NCBIfam" id="NF040570">
    <property type="entry name" value="guided_TnpB"/>
    <property type="match status" value="1"/>
</dbReference>
<dbReference type="InterPro" id="IPR001959">
    <property type="entry name" value="Transposase"/>
</dbReference>
<evidence type="ECO:0000256" key="1">
    <source>
        <dbReference type="ARBA" id="ARBA00008761"/>
    </source>
</evidence>
<sequence>MHQIITAKLKLHTNTEQTLLLREVSLAYRDALNYTSQRNFENGKSANGTKIQKLVYLDLRSKFSLPSQMACNVPRQVGATYKGLLTKLKQNQEAIKKGKTKKKFKGLDQAPKYVSRTCNLNYLRDFTFKNNQQVSLITLKGRIIVNYSGYNKHLELIKKGSRIKGAKIYYSKPTKTYYLLVSLQIELPELKPTDLKQTVGVDVGRRFLAVTTDLNNKSQFFSGKEIIHKANKYQRARKTLQQKGTRSATRRLVALSGRERRFTADTNHKISKQIIKPNTLFGLEDLTHIRERTSPKRKGKKASKKPKKAQRKQAKWSFAELHFFLDYKAVFVKSLAIKVDANYTSKMCPKCGHVSDNNRPNKGLIFHCEACNFELHADLAASRNIALRTLLFRQDWERTGILSVCPDVSNVEAKAERLDRYSELRWSSDTSPRLLVREAMGS</sequence>
<feature type="compositionally biased region" description="Basic residues" evidence="5">
    <location>
        <begin position="295"/>
        <end position="311"/>
    </location>
</feature>
<evidence type="ECO:0000313" key="9">
    <source>
        <dbReference type="Proteomes" id="UP000010473"/>
    </source>
</evidence>
<dbReference type="Pfam" id="PF01385">
    <property type="entry name" value="OrfB_IS605"/>
    <property type="match status" value="1"/>
</dbReference>
<evidence type="ECO:0000259" key="6">
    <source>
        <dbReference type="Pfam" id="PF01385"/>
    </source>
</evidence>
<feature type="domain" description="Cas12f1-like TNB" evidence="7">
    <location>
        <begin position="318"/>
        <end position="385"/>
    </location>
</feature>
<keyword evidence="9" id="KW-1185">Reference proteome</keyword>
<keyword evidence="2" id="KW-0815">Transposition</keyword>
<feature type="region of interest" description="Disordered" evidence="5">
    <location>
        <begin position="291"/>
        <end position="311"/>
    </location>
</feature>
<dbReference type="eggNOG" id="COG0675">
    <property type="taxonomic scope" value="Bacteria"/>
</dbReference>
<dbReference type="GO" id="GO:0003677">
    <property type="term" value="F:DNA binding"/>
    <property type="evidence" value="ECO:0007669"/>
    <property type="project" value="UniProtKB-KW"/>
</dbReference>
<dbReference type="HOGENOM" id="CLU_032903_3_2_3"/>
<dbReference type="Pfam" id="PF07282">
    <property type="entry name" value="Cas12f1-like_TNB"/>
    <property type="match status" value="1"/>
</dbReference>
<dbReference type="OrthoDB" id="439436at2"/>
<dbReference type="GO" id="GO:0006310">
    <property type="term" value="P:DNA recombination"/>
    <property type="evidence" value="ECO:0007669"/>
    <property type="project" value="UniProtKB-KW"/>
</dbReference>
<accession>K9XMY2</accession>
<dbReference type="Proteomes" id="UP000010473">
    <property type="component" value="Chromosome"/>
</dbReference>
<name>K9XMY2_STAC7</name>
<evidence type="ECO:0000256" key="2">
    <source>
        <dbReference type="ARBA" id="ARBA00022578"/>
    </source>
</evidence>
<dbReference type="EMBL" id="CP003653">
    <property type="protein sequence ID" value="AFZ33873.1"/>
    <property type="molecule type" value="Genomic_DNA"/>
</dbReference>
<dbReference type="KEGG" id="scs:Sta7437_0256"/>
<evidence type="ECO:0000256" key="5">
    <source>
        <dbReference type="SAM" id="MobiDB-lite"/>
    </source>
</evidence>
<dbReference type="AlphaFoldDB" id="K9XMY2"/>
<dbReference type="GO" id="GO:0032196">
    <property type="term" value="P:transposition"/>
    <property type="evidence" value="ECO:0007669"/>
    <property type="project" value="UniProtKB-KW"/>
</dbReference>
<evidence type="ECO:0000256" key="4">
    <source>
        <dbReference type="ARBA" id="ARBA00023172"/>
    </source>
</evidence>
<dbReference type="RefSeq" id="WP_015191546.1">
    <property type="nucleotide sequence ID" value="NC_019748.1"/>
</dbReference>
<evidence type="ECO:0000313" key="8">
    <source>
        <dbReference type="EMBL" id="AFZ33873.1"/>
    </source>
</evidence>
<proteinExistence type="inferred from homology"/>
<organism evidence="8 9">
    <name type="scientific">Stanieria cyanosphaera (strain ATCC 29371 / PCC 7437)</name>
    <dbReference type="NCBI Taxonomy" id="111780"/>
    <lineage>
        <taxon>Bacteria</taxon>
        <taxon>Bacillati</taxon>
        <taxon>Cyanobacteriota</taxon>
        <taxon>Cyanophyceae</taxon>
        <taxon>Pleurocapsales</taxon>
        <taxon>Dermocarpellaceae</taxon>
        <taxon>Stanieria</taxon>
    </lineage>
</organism>
<protein>
    <submittedName>
        <fullName evidence="8">Transposase, IS605 OrfB family</fullName>
    </submittedName>
</protein>
<comment type="similarity">
    <text evidence="1">In the C-terminal section; belongs to the transposase 35 family.</text>
</comment>